<feature type="domain" description="Sulfatase N-terminal" evidence="1">
    <location>
        <begin position="26"/>
        <end position="317"/>
    </location>
</feature>
<keyword evidence="3" id="KW-1185">Reference proteome</keyword>
<proteinExistence type="predicted"/>
<dbReference type="EMBL" id="JAENRR010000004">
    <property type="protein sequence ID" value="MBK3516213.1"/>
    <property type="molecule type" value="Genomic_DNA"/>
</dbReference>
<evidence type="ECO:0000259" key="1">
    <source>
        <dbReference type="Pfam" id="PF00884"/>
    </source>
</evidence>
<dbReference type="SUPFAM" id="SSF53649">
    <property type="entry name" value="Alkaline phosphatase-like"/>
    <property type="match status" value="1"/>
</dbReference>
<dbReference type="Gene3D" id="3.40.720.10">
    <property type="entry name" value="Alkaline Phosphatase, subunit A"/>
    <property type="match status" value="1"/>
</dbReference>
<reference evidence="2 3" key="1">
    <citation type="submission" date="2021-01" db="EMBL/GenBank/DDBJ databases">
        <title>Carboxyliciviraga sp.nov., isolated from coastal sediments.</title>
        <authorList>
            <person name="Lu D."/>
            <person name="Zhang T."/>
        </authorList>
    </citation>
    <scope>NUCLEOTIDE SEQUENCE [LARGE SCALE GENOMIC DNA]</scope>
    <source>
        <strain evidence="2 3">N1Y132</strain>
    </source>
</reference>
<comment type="caution">
    <text evidence="2">The sequence shown here is derived from an EMBL/GenBank/DDBJ whole genome shotgun (WGS) entry which is preliminary data.</text>
</comment>
<dbReference type="PANTHER" id="PTHR43751">
    <property type="entry name" value="SULFATASE"/>
    <property type="match status" value="1"/>
</dbReference>
<dbReference type="Pfam" id="PF00884">
    <property type="entry name" value="Sulfatase"/>
    <property type="match status" value="1"/>
</dbReference>
<dbReference type="InterPro" id="IPR000917">
    <property type="entry name" value="Sulfatase_N"/>
</dbReference>
<evidence type="ECO:0000313" key="2">
    <source>
        <dbReference type="EMBL" id="MBK3516213.1"/>
    </source>
</evidence>
<organism evidence="2 3">
    <name type="scientific">Carboxylicivirga marina</name>
    <dbReference type="NCBI Taxonomy" id="2800988"/>
    <lineage>
        <taxon>Bacteria</taxon>
        <taxon>Pseudomonadati</taxon>
        <taxon>Bacteroidota</taxon>
        <taxon>Bacteroidia</taxon>
        <taxon>Marinilabiliales</taxon>
        <taxon>Marinilabiliaceae</taxon>
        <taxon>Carboxylicivirga</taxon>
    </lineage>
</organism>
<accession>A0ABS1HEZ4</accession>
<dbReference type="InterPro" id="IPR052701">
    <property type="entry name" value="GAG_Ulvan_Degrading_Sulfatases"/>
</dbReference>
<dbReference type="Proteomes" id="UP000605676">
    <property type="component" value="Unassembled WGS sequence"/>
</dbReference>
<protein>
    <submittedName>
        <fullName evidence="2">Sulfatase</fullName>
    </submittedName>
</protein>
<dbReference type="RefSeq" id="WP_200463446.1">
    <property type="nucleotide sequence ID" value="NZ_JAENRR010000004.1"/>
</dbReference>
<dbReference type="PANTHER" id="PTHR43751:SF1">
    <property type="entry name" value="SULFATASE ATSG-RELATED"/>
    <property type="match status" value="1"/>
</dbReference>
<sequence length="511" mass="57903">MQRIYIITVLLCAFSLITNASSKIKPNVLFITVDDMNWNSIGAYGCDIPDITPNIDRLAESGLRFEHAYVQASNCSPSRSVFQTSRYPHQSGMRGFFYVDAGFKTLPELLKENGYTTGVINKAADSSLSPDFAKYWDVNLKFKDAEKRSAASYGQQLEDFFIAVKNAKQPFYCVVNVADPHKPFFNDLKSKKQGFDAFKPSKIYKEEEVDVPAFLPDAPMVKNEVLNYFNSVKRGDDCVGAILKVLAKSEYKENTIVIFVSDHGMPLPFAKSSVYPNGIRTPWIVSWPNHIEAGSVNTDNLISAVDFMPTVLDMSGVKMPSGMEGLSFHKALQGKAVSSSEYVFGQFDENAGGIPRPSRTVLSKKYGYVFNAWATGQYPFKCSADSYATHKYMKAQSASKPAVKERLEHWVYRSVEELYDYEKDPDALNNLINDPNYQTVAEQLRKELMKQMQATNDYVLPAFRVRHDKDALNKWMQEEEQKSIHRSEKLQWKRHKNRSGATKGHTQLFLL</sequence>
<dbReference type="InterPro" id="IPR017850">
    <property type="entry name" value="Alkaline_phosphatase_core_sf"/>
</dbReference>
<gene>
    <name evidence="2" type="ORF">JIV24_02595</name>
</gene>
<evidence type="ECO:0000313" key="3">
    <source>
        <dbReference type="Proteomes" id="UP000605676"/>
    </source>
</evidence>
<name>A0ABS1HEZ4_9BACT</name>
<dbReference type="CDD" id="cd16027">
    <property type="entry name" value="SGSH"/>
    <property type="match status" value="1"/>
</dbReference>